<reference evidence="2 3" key="1">
    <citation type="submission" date="2020-10" db="EMBL/GenBank/DDBJ databases">
        <authorList>
            <person name="Sedaghatjoo S."/>
        </authorList>
    </citation>
    <scope>NUCLEOTIDE SEQUENCE [LARGE SCALE GENOMIC DNA]</scope>
    <source>
        <strain evidence="2 3">LLFL</strain>
    </source>
</reference>
<dbReference type="EMBL" id="CAJHJF010000960">
    <property type="protein sequence ID" value="CAD6909068.1"/>
    <property type="molecule type" value="Genomic_DNA"/>
</dbReference>
<feature type="compositionally biased region" description="Polar residues" evidence="1">
    <location>
        <begin position="477"/>
        <end position="486"/>
    </location>
</feature>
<feature type="compositionally biased region" description="Polar residues" evidence="1">
    <location>
        <begin position="418"/>
        <end position="427"/>
    </location>
</feature>
<feature type="compositionally biased region" description="Basic and acidic residues" evidence="1">
    <location>
        <begin position="96"/>
        <end position="120"/>
    </location>
</feature>
<sequence>MESNLRNEIDSLQRNLERSSAADGRTKQKVLALQENVRQAKAAEERLGREASVLQADWDERQSKMNVARSERKKDKAQWDSERTKQEVSIQALENSLKEQERRRDKLRSDLEERDKKRGKMDTKWAKVASLEDELRRLKEEITGVKEGAAVFAAAMTGGSPIGSPAATPAMIDQASGSTLRATAPAFFAPQTSTSASQPSVDDSMLPSGALTPRSRLIREHALATATQSARLRSTATSATDESQVHPYRAYPHLGSLPASSAASNAAAMSGRTLDPHKPEFVPTWLQPALSAPQETSAGTEAENAGDFAQGYHSEDRAYSQALYRAHDLSQPNPYLSAPGQPFNLAHMQGFPDFAAFEAYRNSDTMADTSVLPSQLVHGSTEDDNPEDAETDAETVDGDDLDFDPTLKLPPSFARSRQLPSSSTSPGALQKPRPRSIVLSNPSVPDGSTVSPSTPRHWPTSDSVPGLSFEHGLGNGSAPTSPTSEVNVVRLPMPPPGLIQNQRSSPRFHSSSPTAHSGLSKQAGSVSPSLSMPGSPLSARHKASTAATANPYLVSVSSGQGSPVAAGPRFVFPHRRVDQGIGEGLVAVGRESPGERGTIGRTASE</sequence>
<comment type="caution">
    <text evidence="2">The sequence shown here is derived from an EMBL/GenBank/DDBJ whole genome shotgun (WGS) entry which is preliminary data.</text>
</comment>
<organism evidence="2 3">
    <name type="scientific">Tilletia laevis</name>
    <dbReference type="NCBI Taxonomy" id="157183"/>
    <lineage>
        <taxon>Eukaryota</taxon>
        <taxon>Fungi</taxon>
        <taxon>Dikarya</taxon>
        <taxon>Basidiomycota</taxon>
        <taxon>Ustilaginomycotina</taxon>
        <taxon>Exobasidiomycetes</taxon>
        <taxon>Tilletiales</taxon>
        <taxon>Tilletiaceae</taxon>
        <taxon>Tilletia</taxon>
    </lineage>
</organism>
<feature type="compositionally biased region" description="Basic and acidic residues" evidence="1">
    <location>
        <begin position="1"/>
        <end position="17"/>
    </location>
</feature>
<dbReference type="Proteomes" id="UP000836404">
    <property type="component" value="Unassembled WGS sequence"/>
</dbReference>
<feature type="region of interest" description="Disordered" evidence="1">
    <location>
        <begin position="191"/>
        <end position="210"/>
    </location>
</feature>
<protein>
    <submittedName>
        <fullName evidence="2">Uncharacterized protein</fullName>
    </submittedName>
</protein>
<feature type="region of interest" description="Disordered" evidence="1">
    <location>
        <begin position="375"/>
        <end position="545"/>
    </location>
</feature>
<gene>
    <name evidence="2" type="ORF">JKILLFL_G4122</name>
</gene>
<dbReference type="AlphaFoldDB" id="A0A9N8Q5S1"/>
<evidence type="ECO:0000313" key="2">
    <source>
        <dbReference type="EMBL" id="CAD6909068.1"/>
    </source>
</evidence>
<feature type="compositionally biased region" description="Polar residues" evidence="1">
    <location>
        <begin position="438"/>
        <end position="454"/>
    </location>
</feature>
<feature type="compositionally biased region" description="Low complexity" evidence="1">
    <location>
        <begin position="524"/>
        <end position="538"/>
    </location>
</feature>
<evidence type="ECO:0000313" key="3">
    <source>
        <dbReference type="Proteomes" id="UP000836404"/>
    </source>
</evidence>
<feature type="compositionally biased region" description="Polar residues" evidence="1">
    <location>
        <begin position="499"/>
        <end position="523"/>
    </location>
</feature>
<keyword evidence="3" id="KW-1185">Reference proteome</keyword>
<feature type="region of interest" description="Disordered" evidence="1">
    <location>
        <begin position="1"/>
        <end position="27"/>
    </location>
</feature>
<evidence type="ECO:0000256" key="1">
    <source>
        <dbReference type="SAM" id="MobiDB-lite"/>
    </source>
</evidence>
<feature type="compositionally biased region" description="Basic and acidic residues" evidence="1">
    <location>
        <begin position="64"/>
        <end position="86"/>
    </location>
</feature>
<proteinExistence type="predicted"/>
<name>A0A9N8Q5S1_9BASI</name>
<feature type="compositionally biased region" description="Polar residues" evidence="1">
    <location>
        <begin position="191"/>
        <end position="201"/>
    </location>
</feature>
<accession>A0A9N8Q5S1</accession>
<feature type="region of interest" description="Disordered" evidence="1">
    <location>
        <begin position="64"/>
        <end position="120"/>
    </location>
</feature>
<feature type="compositionally biased region" description="Acidic residues" evidence="1">
    <location>
        <begin position="382"/>
        <end position="403"/>
    </location>
</feature>